<dbReference type="Gene3D" id="3.40.50.300">
    <property type="entry name" value="P-loop containing nucleotide triphosphate hydrolases"/>
    <property type="match status" value="1"/>
</dbReference>
<dbReference type="Pfam" id="PF00685">
    <property type="entry name" value="Sulfotransfer_1"/>
    <property type="match status" value="1"/>
</dbReference>
<proteinExistence type="inferred from homology"/>
<evidence type="ECO:0000256" key="1">
    <source>
        <dbReference type="ARBA" id="ARBA00005771"/>
    </source>
</evidence>
<dbReference type="SUPFAM" id="SSF52540">
    <property type="entry name" value="P-loop containing nucleoside triphosphate hydrolases"/>
    <property type="match status" value="1"/>
</dbReference>
<protein>
    <recommendedName>
        <fullName evidence="3">Sulfotransferase domain-containing protein</fullName>
    </recommendedName>
</protein>
<keyword evidence="2" id="KW-0808">Transferase</keyword>
<dbReference type="AlphaFoldDB" id="A0A7R9K485"/>
<gene>
    <name evidence="4" type="ORF">TGEB3V08_LOCUS7603</name>
</gene>
<organism evidence="4">
    <name type="scientific">Timema genevievae</name>
    <name type="common">Walking stick</name>
    <dbReference type="NCBI Taxonomy" id="629358"/>
    <lineage>
        <taxon>Eukaryota</taxon>
        <taxon>Metazoa</taxon>
        <taxon>Ecdysozoa</taxon>
        <taxon>Arthropoda</taxon>
        <taxon>Hexapoda</taxon>
        <taxon>Insecta</taxon>
        <taxon>Pterygota</taxon>
        <taxon>Neoptera</taxon>
        <taxon>Polyneoptera</taxon>
        <taxon>Phasmatodea</taxon>
        <taxon>Timematodea</taxon>
        <taxon>Timematoidea</taxon>
        <taxon>Timematidae</taxon>
        <taxon>Timema</taxon>
    </lineage>
</organism>
<evidence type="ECO:0000313" key="4">
    <source>
        <dbReference type="EMBL" id="CAD7600318.1"/>
    </source>
</evidence>
<dbReference type="GO" id="GO:0008146">
    <property type="term" value="F:sulfotransferase activity"/>
    <property type="evidence" value="ECO:0007669"/>
    <property type="project" value="InterPro"/>
</dbReference>
<comment type="similarity">
    <text evidence="1">Belongs to the sulfotransferase 1 family.</text>
</comment>
<feature type="domain" description="Sulfotransferase" evidence="3">
    <location>
        <begin position="179"/>
        <end position="414"/>
    </location>
</feature>
<dbReference type="InterPro" id="IPR027417">
    <property type="entry name" value="P-loop_NTPase"/>
</dbReference>
<accession>A0A7R9K485</accession>
<evidence type="ECO:0000256" key="2">
    <source>
        <dbReference type="ARBA" id="ARBA00022679"/>
    </source>
</evidence>
<dbReference type="EMBL" id="OE842510">
    <property type="protein sequence ID" value="CAD7600318.1"/>
    <property type="molecule type" value="Genomic_DNA"/>
</dbReference>
<reference evidence="4" key="1">
    <citation type="submission" date="2020-11" db="EMBL/GenBank/DDBJ databases">
        <authorList>
            <person name="Tran Van P."/>
        </authorList>
    </citation>
    <scope>NUCLEOTIDE SEQUENCE</scope>
</reference>
<sequence>MVVISKKQDAGLKRVTYLAPSWARICEVWYIIDVAINRRGVLTGSEYSGEIVTDGSEIMDCGEVQAVESVGEVACASAEERYKGRLSSEAQQAHSIACLSSYLRVLQGGLDVVPAQDVGDKMSQSLVDLVKPTADKILQRSRSPTYPVGSLVVQPPGCVHTKLYRDYVDEIREFEVREDDIWVVSYPKCGTTWTQEMVWFSTIANVLDEMPYDSITLASKMKSPRILKTHLPVQMLPKEVWTKKPKIIYVSRNPKDAAVSYYHHHRLWNGYVGSFEEFMEAFLDDALVSSPFWEHVLAYWEIRDEPNVLFNSYEGMKKNLKSVILKTCKFLGKSYTNDEVESLCDHLSFNSMKDNPSVNLEFFTKQEIERNNMEETKDLKFIRQGETGGWKKVMSLELAARFDAWTAEKLEGSGYEVGMAAVD</sequence>
<evidence type="ECO:0000259" key="3">
    <source>
        <dbReference type="Pfam" id="PF00685"/>
    </source>
</evidence>
<dbReference type="InterPro" id="IPR000863">
    <property type="entry name" value="Sulfotransferase_dom"/>
</dbReference>
<dbReference type="PANTHER" id="PTHR11783">
    <property type="entry name" value="SULFOTRANSFERASE SULT"/>
    <property type="match status" value="1"/>
</dbReference>
<name>A0A7R9K485_TIMGE</name>